<dbReference type="Gene3D" id="3.30.565.10">
    <property type="entry name" value="Histidine kinase-like ATPase, C-terminal domain"/>
    <property type="match status" value="1"/>
</dbReference>
<organism evidence="18 19">
    <name type="scientific">Keguizhuia sedimenti</name>
    <dbReference type="NCBI Taxonomy" id="3064264"/>
    <lineage>
        <taxon>Bacteria</taxon>
        <taxon>Pseudomonadati</taxon>
        <taxon>Pseudomonadota</taxon>
        <taxon>Betaproteobacteria</taxon>
        <taxon>Burkholderiales</taxon>
        <taxon>Oxalobacteraceae</taxon>
        <taxon>Keguizhuia</taxon>
    </lineage>
</organism>
<dbReference type="InterPro" id="IPR011006">
    <property type="entry name" value="CheY-like_superfamily"/>
</dbReference>
<keyword evidence="4" id="KW-1003">Cell membrane</keyword>
<evidence type="ECO:0000256" key="9">
    <source>
        <dbReference type="ARBA" id="ARBA00022989"/>
    </source>
</evidence>
<dbReference type="CDD" id="cd00082">
    <property type="entry name" value="HisKA"/>
    <property type="match status" value="1"/>
</dbReference>
<evidence type="ECO:0000256" key="8">
    <source>
        <dbReference type="ARBA" id="ARBA00022840"/>
    </source>
</evidence>
<proteinExistence type="predicted"/>
<dbReference type="InterPro" id="IPR036641">
    <property type="entry name" value="HPT_dom_sf"/>
</dbReference>
<feature type="domain" description="Histidine kinase" evidence="15">
    <location>
        <begin position="204"/>
        <end position="425"/>
    </location>
</feature>
<feature type="modified residue" description="Phosphohistidine" evidence="12">
    <location>
        <position position="799"/>
    </location>
</feature>
<evidence type="ECO:0000313" key="19">
    <source>
        <dbReference type="Proteomes" id="UP001225596"/>
    </source>
</evidence>
<dbReference type="GO" id="GO:0005524">
    <property type="term" value="F:ATP binding"/>
    <property type="evidence" value="ECO:0007669"/>
    <property type="project" value="UniProtKB-KW"/>
</dbReference>
<evidence type="ECO:0000256" key="11">
    <source>
        <dbReference type="ARBA" id="ARBA00023136"/>
    </source>
</evidence>
<feature type="transmembrane region" description="Helical" evidence="14">
    <location>
        <begin position="29"/>
        <end position="49"/>
    </location>
</feature>
<dbReference type="PROSITE" id="PS50109">
    <property type="entry name" value="HIS_KIN"/>
    <property type="match status" value="1"/>
</dbReference>
<keyword evidence="11 14" id="KW-0472">Membrane</keyword>
<dbReference type="Gene3D" id="1.10.287.130">
    <property type="match status" value="1"/>
</dbReference>
<evidence type="ECO:0000256" key="5">
    <source>
        <dbReference type="ARBA" id="ARBA00022553"/>
    </source>
</evidence>
<dbReference type="SUPFAM" id="SSF47226">
    <property type="entry name" value="Histidine-containing phosphotransfer domain, HPT domain"/>
    <property type="match status" value="1"/>
</dbReference>
<dbReference type="RefSeq" id="WP_338435944.1">
    <property type="nucleotide sequence ID" value="NZ_JAUYVH010000002.1"/>
</dbReference>
<dbReference type="InterPro" id="IPR036097">
    <property type="entry name" value="HisK_dim/P_sf"/>
</dbReference>
<dbReference type="SUPFAM" id="SSF47384">
    <property type="entry name" value="Homodimeric domain of signal transducing histidine kinase"/>
    <property type="match status" value="1"/>
</dbReference>
<dbReference type="CDD" id="cd17546">
    <property type="entry name" value="REC_hyHK_CKI1_RcsC-like"/>
    <property type="match status" value="1"/>
</dbReference>
<evidence type="ECO:0000256" key="3">
    <source>
        <dbReference type="ARBA" id="ARBA00012438"/>
    </source>
</evidence>
<dbReference type="SUPFAM" id="SSF55874">
    <property type="entry name" value="ATPase domain of HSP90 chaperone/DNA topoisomerase II/histidine kinase"/>
    <property type="match status" value="1"/>
</dbReference>
<dbReference type="InterPro" id="IPR008207">
    <property type="entry name" value="Sig_transdc_His_kin_Hpt_dom"/>
</dbReference>
<dbReference type="PRINTS" id="PR00344">
    <property type="entry name" value="BCTRLSENSOR"/>
</dbReference>
<evidence type="ECO:0000256" key="13">
    <source>
        <dbReference type="PROSITE-ProRule" id="PRU00169"/>
    </source>
</evidence>
<evidence type="ECO:0000256" key="10">
    <source>
        <dbReference type="ARBA" id="ARBA00023012"/>
    </source>
</evidence>
<dbReference type="PROSITE" id="PS50110">
    <property type="entry name" value="RESPONSE_REGULATORY"/>
    <property type="match status" value="1"/>
</dbReference>
<reference evidence="18 19" key="1">
    <citation type="submission" date="2023-08" db="EMBL/GenBank/DDBJ databases">
        <title>Oxalobacteraceae gen .nov., isolated from river sludge outside the plant.</title>
        <authorList>
            <person name="Zhao S.Y."/>
        </authorList>
    </citation>
    <scope>NUCLEOTIDE SEQUENCE [LARGE SCALE GENOMIC DNA]</scope>
    <source>
        <strain evidence="18 19">R-40</strain>
    </source>
</reference>
<evidence type="ECO:0000256" key="6">
    <source>
        <dbReference type="ARBA" id="ARBA00022692"/>
    </source>
</evidence>
<dbReference type="InterPro" id="IPR003594">
    <property type="entry name" value="HATPase_dom"/>
</dbReference>
<feature type="transmembrane region" description="Helical" evidence="14">
    <location>
        <begin position="61"/>
        <end position="81"/>
    </location>
</feature>
<dbReference type="SMART" id="SM00448">
    <property type="entry name" value="REC"/>
    <property type="match status" value="1"/>
</dbReference>
<evidence type="ECO:0000256" key="12">
    <source>
        <dbReference type="PROSITE-ProRule" id="PRU00110"/>
    </source>
</evidence>
<accession>A0ABU1BM09</accession>
<comment type="catalytic activity">
    <reaction evidence="1">
        <text>ATP + protein L-histidine = ADP + protein N-phospho-L-histidine.</text>
        <dbReference type="EC" id="2.7.13.3"/>
    </reaction>
</comment>
<evidence type="ECO:0000256" key="4">
    <source>
        <dbReference type="ARBA" id="ARBA00022475"/>
    </source>
</evidence>
<dbReference type="SMART" id="SM00387">
    <property type="entry name" value="HATPase_c"/>
    <property type="match status" value="1"/>
</dbReference>
<feature type="modified residue" description="4-aspartylphosphate" evidence="13">
    <location>
        <position position="646"/>
    </location>
</feature>
<dbReference type="EC" id="2.7.13.3" evidence="3"/>
<keyword evidence="19" id="KW-1185">Reference proteome</keyword>
<feature type="transmembrane region" description="Helical" evidence="14">
    <location>
        <begin position="101"/>
        <end position="122"/>
    </location>
</feature>
<dbReference type="Proteomes" id="UP001225596">
    <property type="component" value="Unassembled WGS sequence"/>
</dbReference>
<dbReference type="InterPro" id="IPR005467">
    <property type="entry name" value="His_kinase_dom"/>
</dbReference>
<keyword evidence="10" id="KW-0902">Two-component regulatory system</keyword>
<sequence length="861" mass="96744">MLVFNNMNSLFLQIRERLSNRADTEHEQAFVRLIIGVLLFLYFSFLSLSDTSHRESWNIDFIKFMVGFIAASLIFIIHIIWFPAISPLRRLAASALDAGTITYFFFNAAASATPLYFLYLWIIFGYGFRYGKRYLFFTLFLSLIGFGAAILTVPYWEDKFVLGAGLWGGMLLVSLYVSKLEGRLTSALAHAEAANQAKRRFISSVSHELRTPLNAIIGMSDLLHSTALTMEQKDMVRSMDNASRTMLSLIEDVLDFSKIEAGKLVLEKTDFDLYQLVRSTIDIFRYQAAERHLRLSVFVDPAIPFALRGDSNHVRQVLVNLVSNSIKFTEVGGVTLRVNCAKDNSDSVRLRFEIQDTGIGIKEEAKNKIFESFTQEDESVSRRYGGTGLGTTISKQLVELMGGQIGLQSKAGEGSLFWFELEVDKQLAKLQVDGQGIQALLIGFNEGDAPAFTDILSSLGVSSHETSDIKEAVDWLSYKAECDLMNTLVLLHQSDSNTLNYSTEKAAQSLKESIKTLRASSGKNIFIAIHRSDSRFSAVDQSVIEEDFSASSLMSLYDEAALRNVVHAFIIQRTPTNDTTVNEIKEDRPEYSQARYRILVAEDNATNSKVIEKILERAGHQCVLVENGEEALDKLVDEDFDAIILDMNMPVMNGLDAAKAYRFMSPNDMRAPIIMFSANVTTEAKEECFAAGIDAFLPKPVQVKELLETLDRMVENFGGVRQKRAPYKVISSPPIVAQHRSAETVLNFATLAELESISQNPMFIEELFDGFIVDNKLLMQRLEIALLSSQLEKTKEILHALKGSAISIGAISFRETCHRLERMNHDNLEQNREAILNGIKQDFMRLLDAIAYYRKQRCQSS</sequence>
<evidence type="ECO:0000256" key="14">
    <source>
        <dbReference type="SAM" id="Phobius"/>
    </source>
</evidence>
<comment type="subcellular location">
    <subcellularLocation>
        <location evidence="2">Cell membrane</location>
        <topology evidence="2">Multi-pass membrane protein</topology>
    </subcellularLocation>
</comment>
<evidence type="ECO:0000259" key="17">
    <source>
        <dbReference type="PROSITE" id="PS50894"/>
    </source>
</evidence>
<keyword evidence="8 18" id="KW-0067">ATP-binding</keyword>
<feature type="domain" description="Response regulatory" evidence="16">
    <location>
        <begin position="597"/>
        <end position="714"/>
    </location>
</feature>
<evidence type="ECO:0000256" key="7">
    <source>
        <dbReference type="ARBA" id="ARBA00022741"/>
    </source>
</evidence>
<protein>
    <recommendedName>
        <fullName evidence="3">histidine kinase</fullName>
        <ecNumber evidence="3">2.7.13.3</ecNumber>
    </recommendedName>
</protein>
<gene>
    <name evidence="18" type="ORF">Q8A64_06320</name>
</gene>
<keyword evidence="7" id="KW-0547">Nucleotide-binding</keyword>
<dbReference type="InterPro" id="IPR001789">
    <property type="entry name" value="Sig_transdc_resp-reg_receiver"/>
</dbReference>
<feature type="domain" description="HPt" evidence="17">
    <location>
        <begin position="760"/>
        <end position="861"/>
    </location>
</feature>
<dbReference type="EMBL" id="JAUYVH010000002">
    <property type="protein sequence ID" value="MDQ9170025.1"/>
    <property type="molecule type" value="Genomic_DNA"/>
</dbReference>
<dbReference type="CDD" id="cd16922">
    <property type="entry name" value="HATPase_EvgS-ArcB-TorS-like"/>
    <property type="match status" value="1"/>
</dbReference>
<name>A0ABU1BM09_9BURK</name>
<comment type="caution">
    <text evidence="18">The sequence shown here is derived from an EMBL/GenBank/DDBJ whole genome shotgun (WGS) entry which is preliminary data.</text>
</comment>
<dbReference type="InterPro" id="IPR036890">
    <property type="entry name" value="HATPase_C_sf"/>
</dbReference>
<dbReference type="PANTHER" id="PTHR45339:SF1">
    <property type="entry name" value="HYBRID SIGNAL TRANSDUCTION HISTIDINE KINASE J"/>
    <property type="match status" value="1"/>
</dbReference>
<dbReference type="PROSITE" id="PS50894">
    <property type="entry name" value="HPT"/>
    <property type="match status" value="1"/>
</dbReference>
<dbReference type="Pfam" id="PF00512">
    <property type="entry name" value="HisKA"/>
    <property type="match status" value="1"/>
</dbReference>
<dbReference type="Gene3D" id="3.40.50.2300">
    <property type="match status" value="1"/>
</dbReference>
<evidence type="ECO:0000259" key="15">
    <source>
        <dbReference type="PROSITE" id="PS50109"/>
    </source>
</evidence>
<feature type="transmembrane region" description="Helical" evidence="14">
    <location>
        <begin position="134"/>
        <end position="154"/>
    </location>
</feature>
<dbReference type="InterPro" id="IPR004358">
    <property type="entry name" value="Sig_transdc_His_kin-like_C"/>
</dbReference>
<dbReference type="Pfam" id="PF02518">
    <property type="entry name" value="HATPase_c"/>
    <property type="match status" value="1"/>
</dbReference>
<dbReference type="Pfam" id="PF00072">
    <property type="entry name" value="Response_reg"/>
    <property type="match status" value="1"/>
</dbReference>
<dbReference type="PANTHER" id="PTHR45339">
    <property type="entry name" value="HYBRID SIGNAL TRANSDUCTION HISTIDINE KINASE J"/>
    <property type="match status" value="1"/>
</dbReference>
<keyword evidence="9 14" id="KW-1133">Transmembrane helix</keyword>
<evidence type="ECO:0000259" key="16">
    <source>
        <dbReference type="PROSITE" id="PS50110"/>
    </source>
</evidence>
<evidence type="ECO:0000256" key="1">
    <source>
        <dbReference type="ARBA" id="ARBA00000085"/>
    </source>
</evidence>
<dbReference type="SUPFAM" id="SSF52172">
    <property type="entry name" value="CheY-like"/>
    <property type="match status" value="1"/>
</dbReference>
<dbReference type="Pfam" id="PF01627">
    <property type="entry name" value="Hpt"/>
    <property type="match status" value="1"/>
</dbReference>
<dbReference type="SMART" id="SM00388">
    <property type="entry name" value="HisKA"/>
    <property type="match status" value="1"/>
</dbReference>
<evidence type="ECO:0000256" key="2">
    <source>
        <dbReference type="ARBA" id="ARBA00004651"/>
    </source>
</evidence>
<evidence type="ECO:0000313" key="18">
    <source>
        <dbReference type="EMBL" id="MDQ9170025.1"/>
    </source>
</evidence>
<keyword evidence="5 13" id="KW-0597">Phosphoprotein</keyword>
<dbReference type="InterPro" id="IPR003661">
    <property type="entry name" value="HisK_dim/P_dom"/>
</dbReference>
<keyword evidence="6 14" id="KW-0812">Transmembrane</keyword>
<dbReference type="Gene3D" id="1.20.120.160">
    <property type="entry name" value="HPT domain"/>
    <property type="match status" value="1"/>
</dbReference>